<dbReference type="GO" id="GO:0060271">
    <property type="term" value="P:cilium assembly"/>
    <property type="evidence" value="ECO:0007669"/>
    <property type="project" value="TreeGrafter"/>
</dbReference>
<evidence type="ECO:0000256" key="2">
    <source>
        <dbReference type="ARBA" id="ARBA00005919"/>
    </source>
</evidence>
<dbReference type="PANTHER" id="PTHR45870">
    <property type="entry name" value="TUBULIN MONOGLYCYLASE TTLL3"/>
    <property type="match status" value="1"/>
</dbReference>
<evidence type="ECO:0000256" key="14">
    <source>
        <dbReference type="ARBA" id="ARBA00078066"/>
    </source>
</evidence>
<dbReference type="InterPro" id="IPR051437">
    <property type="entry name" value="TTLL_monoglycylase"/>
</dbReference>
<keyword evidence="7" id="KW-0969">Cilium</keyword>
<feature type="compositionally biased region" description="Basic and acidic residues" evidence="15">
    <location>
        <begin position="610"/>
        <end position="622"/>
    </location>
</feature>
<feature type="region of interest" description="Disordered" evidence="15">
    <location>
        <begin position="1"/>
        <end position="29"/>
    </location>
</feature>
<dbReference type="Pfam" id="PF03133">
    <property type="entry name" value="TTL"/>
    <property type="match status" value="1"/>
</dbReference>
<comment type="similarity">
    <text evidence="2">Belongs to the ARPC4 family.</text>
</comment>
<comment type="subcellular location">
    <subcellularLocation>
        <location evidence="1">Cytoplasm</location>
        <location evidence="1">Cytoskeleton</location>
        <location evidence="1">Flagellum axoneme</location>
    </subcellularLocation>
</comment>
<dbReference type="InterPro" id="IPR004344">
    <property type="entry name" value="TTL/TTLL_fam"/>
</dbReference>
<evidence type="ECO:0000256" key="7">
    <source>
        <dbReference type="ARBA" id="ARBA00022846"/>
    </source>
</evidence>
<feature type="region of interest" description="Disordered" evidence="15">
    <location>
        <begin position="605"/>
        <end position="624"/>
    </location>
</feature>
<dbReference type="SUPFAM" id="SSF69645">
    <property type="entry name" value="Arp2/3 complex subunits"/>
    <property type="match status" value="1"/>
</dbReference>
<dbReference type="Gene3D" id="3.30.1460.20">
    <property type="match status" value="1"/>
</dbReference>
<evidence type="ECO:0000256" key="12">
    <source>
        <dbReference type="ARBA" id="ARBA00060055"/>
    </source>
</evidence>
<dbReference type="AlphaFoldDB" id="A0A6B0RL76"/>
<evidence type="ECO:0000256" key="11">
    <source>
        <dbReference type="ARBA" id="ARBA00048944"/>
    </source>
</evidence>
<keyword evidence="5" id="KW-0547">Nucleotide-binding</keyword>
<keyword evidence="7" id="KW-0966">Cell projection</keyword>
<organism evidence="16 17">
    <name type="scientific">Bos mutus</name>
    <name type="common">wild yak</name>
    <dbReference type="NCBI Taxonomy" id="72004"/>
    <lineage>
        <taxon>Eukaryota</taxon>
        <taxon>Metazoa</taxon>
        <taxon>Chordata</taxon>
        <taxon>Craniata</taxon>
        <taxon>Vertebrata</taxon>
        <taxon>Euteleostomi</taxon>
        <taxon>Mammalia</taxon>
        <taxon>Eutheria</taxon>
        <taxon>Laurasiatheria</taxon>
        <taxon>Artiodactyla</taxon>
        <taxon>Ruminantia</taxon>
        <taxon>Pecora</taxon>
        <taxon>Bovidae</taxon>
        <taxon>Bovinae</taxon>
        <taxon>Bos</taxon>
    </lineage>
</organism>
<dbReference type="GO" id="GO:0005524">
    <property type="term" value="F:ATP binding"/>
    <property type="evidence" value="ECO:0007669"/>
    <property type="project" value="UniProtKB-KW"/>
</dbReference>
<dbReference type="PANTHER" id="PTHR45870:SF1">
    <property type="entry name" value="TUBULIN MONOGLYCYLASE TTLL3"/>
    <property type="match status" value="1"/>
</dbReference>
<proteinExistence type="inferred from homology"/>
<dbReference type="GO" id="GO:0015630">
    <property type="term" value="C:microtubule cytoskeleton"/>
    <property type="evidence" value="ECO:0007669"/>
    <property type="project" value="TreeGrafter"/>
</dbReference>
<dbReference type="SUPFAM" id="SSF56059">
    <property type="entry name" value="Glutathione synthetase ATP-binding domain-like"/>
    <property type="match status" value="1"/>
</dbReference>
<name>A0A6B0RL76_9CETA</name>
<keyword evidence="17" id="KW-1185">Reference proteome</keyword>
<dbReference type="InterPro" id="IPR008384">
    <property type="entry name" value="ARPC4"/>
</dbReference>
<dbReference type="GO" id="GO:0030041">
    <property type="term" value="P:actin filament polymerization"/>
    <property type="evidence" value="ECO:0007669"/>
    <property type="project" value="InterPro"/>
</dbReference>
<comment type="function">
    <text evidence="12">Actin-binding component of the Arp2/3 complex, a multiprotein complex that mediates actin polymerization upon stimulation by nucleation-promoting factor (NPF). The Arp2/3 complex mediates the formation of branched actin networks in the cytoplasm, providing the force for cell motility. In addition to its role in the cytoplasmic cytoskeleton, the Arp2/3 complex also promotes actin polymerization in the nucleus, thereby regulating gene transcription and repair of damaged DNA. The Arp2/3 complex promotes homologous recombination (HR) repair in response to DNA damage by promoting nuclear actin polymerization, leading to drive motility of double-strand breaks (DSBs).</text>
</comment>
<dbReference type="InterPro" id="IPR034666">
    <property type="entry name" value="ARPC2/4"/>
</dbReference>
<dbReference type="GO" id="GO:0005930">
    <property type="term" value="C:axoneme"/>
    <property type="evidence" value="ECO:0007669"/>
    <property type="project" value="TreeGrafter"/>
</dbReference>
<keyword evidence="6" id="KW-0067">ATP-binding</keyword>
<keyword evidence="3" id="KW-0963">Cytoplasm</keyword>
<evidence type="ECO:0000256" key="4">
    <source>
        <dbReference type="ARBA" id="ARBA00022598"/>
    </source>
</evidence>
<accession>A0A6B0RL76</accession>
<dbReference type="Pfam" id="PF05856">
    <property type="entry name" value="ARPC4"/>
    <property type="match status" value="1"/>
</dbReference>
<evidence type="ECO:0000256" key="6">
    <source>
        <dbReference type="ARBA" id="ARBA00022840"/>
    </source>
</evidence>
<feature type="compositionally biased region" description="Basic and acidic residues" evidence="15">
    <location>
        <begin position="1"/>
        <end position="13"/>
    </location>
</feature>
<evidence type="ECO:0000256" key="13">
    <source>
        <dbReference type="ARBA" id="ARBA00073050"/>
    </source>
</evidence>
<dbReference type="GO" id="GO:0003779">
    <property type="term" value="F:actin binding"/>
    <property type="evidence" value="ECO:0007669"/>
    <property type="project" value="UniProtKB-KW"/>
</dbReference>
<evidence type="ECO:0000256" key="15">
    <source>
        <dbReference type="SAM" id="MobiDB-lite"/>
    </source>
</evidence>
<dbReference type="FunFam" id="3.30.1460.20:FF:000001">
    <property type="entry name" value="Actin-related protein 2/3 complex subunit 4"/>
    <property type="match status" value="1"/>
</dbReference>
<sequence>MREDGGKKDEKAKVTSKSSMGNGRSLSTDFKLQEPKATKTVLTGKLPRDQMFLASPSPARNTDGTVRTSGRTLRLRFWRKGRRRGAGHFRTSAFRPSQRPRWKSSLLIIVGVSERQLRTATLRPYLSAVRATLQAALCLENFSSQVVERHNKPEVEVRSSKELLLQPVTISRNEKEKVLIEGSINSVRVSIAVKQADEIEKILCHKFMRFMMMRAENFFILRRKPVEGYDISFLITNFHTEQMYKHKLVDFVIHFMEEIDKEISEMKLSVNARARIVAEEFLKNERGPVCSWPRKPQPLERRATSPAPWPRARHSEFRLPEKGPAHGQDWVCSPASARRLDCALRPSAHDSHAQGAENPRLPGPSPTPAQEDAPPLDGSLVLWRGFSKASQHMGRLRNAKIHVERAVKQKKIFMIQGRYPVIRCLLRQRGWVEKKMVHHLGTTLPQPHKDLDSSVMGDSDTAEDEDEDEEEAFRPPQLFDFDELLEFDDLHGTHALMSRMVRNEIPYFIWTTRRDILDCRFLSKDQMINHYARAGSFTTKVGLCLNLRNLPWFDEADADSFFPRCYRLGAEDDKKAFIAEDFWLTAARNVLKLVVKCEWKSNSVEEEEAPRDKQPKKQEKKPVSVSPEFVDEALCACEEHLNNLAHLDIDKDVATPPCLGPEGWSLFLQRYYQVVHEGAELRYLDTQVQRCEDILQQLRAVVPQMDMEGDRNIWIVKPGAKSRGRGIMCMDHLEEMLKLVDCNPMMMKDGKWVVQKYIERPLLIFGTKFDLRQWFLVTDWNPLTVWFYRDSYIRFSTQPFSLKNLDNSVHLCNNSIQKHLENSCHRHPLLPPDNMWSSQKFQAHLQETGAPNAWSTVIVPGMKAAVIHALQTSQDTVQCRKASFELYGADFVFGEDFQPWLIEINASPTMAPSTAVTARLCAGVQADTLRVVIDRRLDRNCDTGAFELIYKQPAVEVPQYVGIRLLVEGSTIKKPLAMSHRRMAVRPALPHLLAPRGSGESKDSGSPIHRSASRKVAGARSLGHTEKPDSTATTSAPGKGKKGKAKTPYHFPSLHSKPRLPSPHVPWPQGQVLRLQHSKLVGTKALSTTDKALMTLPTAKVLISLPPTPELKLAPNALKPKKVGLKL</sequence>
<feature type="region of interest" description="Disordered" evidence="15">
    <location>
        <begin position="443"/>
        <end position="472"/>
    </location>
</feature>
<comment type="catalytic activity">
    <reaction evidence="11">
        <text>L-glutamyl-[protein] + glycine + ATP = glycyl-L-glutamyl-[protein] + ADP + phosphate + H(+)</text>
        <dbReference type="Rhea" id="RHEA:67180"/>
        <dbReference type="Rhea" id="RHEA-COMP:10208"/>
        <dbReference type="Rhea" id="RHEA-COMP:17207"/>
        <dbReference type="ChEBI" id="CHEBI:15378"/>
        <dbReference type="ChEBI" id="CHEBI:29973"/>
        <dbReference type="ChEBI" id="CHEBI:30616"/>
        <dbReference type="ChEBI" id="CHEBI:43474"/>
        <dbReference type="ChEBI" id="CHEBI:57305"/>
        <dbReference type="ChEBI" id="CHEBI:167890"/>
        <dbReference type="ChEBI" id="CHEBI:456216"/>
    </reaction>
    <physiologicalReaction direction="left-to-right" evidence="11">
        <dbReference type="Rhea" id="RHEA:67181"/>
    </physiologicalReaction>
</comment>
<dbReference type="Proteomes" id="UP000322234">
    <property type="component" value="Unassembled WGS sequence"/>
</dbReference>
<feature type="region of interest" description="Disordered" evidence="15">
    <location>
        <begin position="348"/>
        <end position="378"/>
    </location>
</feature>
<dbReference type="GO" id="GO:0005885">
    <property type="term" value="C:Arp2/3 protein complex"/>
    <property type="evidence" value="ECO:0007669"/>
    <property type="project" value="InterPro"/>
</dbReference>
<dbReference type="Gene3D" id="3.30.470.20">
    <property type="entry name" value="ATP-grasp fold, B domain"/>
    <property type="match status" value="1"/>
</dbReference>
<keyword evidence="8" id="KW-0009">Actin-binding</keyword>
<keyword evidence="9" id="KW-0206">Cytoskeleton</keyword>
<evidence type="ECO:0000313" key="16">
    <source>
        <dbReference type="EMBL" id="MXQ90910.1"/>
    </source>
</evidence>
<reference evidence="16" key="1">
    <citation type="submission" date="2019-10" db="EMBL/GenBank/DDBJ databases">
        <title>The sequence and de novo assembly of the wild yak genome.</title>
        <authorList>
            <person name="Liu Y."/>
        </authorList>
    </citation>
    <scope>NUCLEOTIDE SEQUENCE [LARGE SCALE GENOMIC DNA]</scope>
    <source>
        <strain evidence="16">WY2019</strain>
    </source>
</reference>
<comment type="subunit">
    <text evidence="10">Component of the Arp2/3 complex composed of ACTR2/ARP2, ACTR3/ARP3, ARPC1B/p41-ARC, ARPC2/p34-ARC, ARPC3/p21-ARC, ARPC4/p20-ARC and ARPC5/p16-ARC.</text>
</comment>
<evidence type="ECO:0000256" key="9">
    <source>
        <dbReference type="ARBA" id="ARBA00023212"/>
    </source>
</evidence>
<feature type="region of interest" description="Disordered" evidence="15">
    <location>
        <begin position="991"/>
        <end position="1063"/>
    </location>
</feature>
<evidence type="ECO:0000256" key="8">
    <source>
        <dbReference type="ARBA" id="ARBA00023203"/>
    </source>
</evidence>
<feature type="region of interest" description="Disordered" evidence="15">
    <location>
        <begin position="293"/>
        <end position="312"/>
    </location>
</feature>
<gene>
    <name evidence="16" type="ORF">E5288_WYG013234</name>
</gene>
<dbReference type="GO" id="GO:0034314">
    <property type="term" value="P:Arp2/3 complex-mediated actin nucleation"/>
    <property type="evidence" value="ECO:0007669"/>
    <property type="project" value="InterPro"/>
</dbReference>
<dbReference type="EMBL" id="VBQZ03000066">
    <property type="protein sequence ID" value="MXQ90910.1"/>
    <property type="molecule type" value="Genomic_DNA"/>
</dbReference>
<evidence type="ECO:0000256" key="5">
    <source>
        <dbReference type="ARBA" id="ARBA00022741"/>
    </source>
</evidence>
<dbReference type="PROSITE" id="PS51221">
    <property type="entry name" value="TTL"/>
    <property type="match status" value="1"/>
</dbReference>
<dbReference type="FunFam" id="3.30.470.20:FF:000032">
    <property type="entry name" value="tubulin monoglycylase TTLL3 isoform X2"/>
    <property type="match status" value="1"/>
</dbReference>
<keyword evidence="7" id="KW-0282">Flagellum</keyword>
<evidence type="ECO:0000256" key="3">
    <source>
        <dbReference type="ARBA" id="ARBA00022490"/>
    </source>
</evidence>
<dbReference type="GO" id="GO:0070736">
    <property type="term" value="F:protein-glycine ligase activity, initiating"/>
    <property type="evidence" value="ECO:0007669"/>
    <property type="project" value="TreeGrafter"/>
</dbReference>
<keyword evidence="4" id="KW-0436">Ligase</keyword>
<dbReference type="GO" id="GO:0003341">
    <property type="term" value="P:cilium movement"/>
    <property type="evidence" value="ECO:0007669"/>
    <property type="project" value="TreeGrafter"/>
</dbReference>
<evidence type="ECO:0000313" key="17">
    <source>
        <dbReference type="Proteomes" id="UP000322234"/>
    </source>
</evidence>
<feature type="compositionally biased region" description="Polar residues" evidence="15">
    <location>
        <begin position="15"/>
        <end position="29"/>
    </location>
</feature>
<protein>
    <recommendedName>
        <fullName evidence="13">Actin-related protein 2/3 complex subunit 4</fullName>
    </recommendedName>
    <alternativeName>
        <fullName evidence="14">Arp2/3 complex 20 kDa subunit</fullName>
    </alternativeName>
</protein>
<feature type="compositionally biased region" description="Acidic residues" evidence="15">
    <location>
        <begin position="460"/>
        <end position="471"/>
    </location>
</feature>
<comment type="caution">
    <text evidence="16">The sequence shown here is derived from an EMBL/GenBank/DDBJ whole genome shotgun (WGS) entry which is preliminary data.</text>
</comment>
<evidence type="ECO:0000256" key="10">
    <source>
        <dbReference type="ARBA" id="ARBA00038754"/>
    </source>
</evidence>
<evidence type="ECO:0000256" key="1">
    <source>
        <dbReference type="ARBA" id="ARBA00004611"/>
    </source>
</evidence>